<dbReference type="GO" id="GO:0080032">
    <property type="term" value="F:methyl jasmonate esterase activity"/>
    <property type="evidence" value="ECO:0007669"/>
    <property type="project" value="TreeGrafter"/>
</dbReference>
<reference evidence="1" key="1">
    <citation type="journal article" date="2023" name="Plant J.">
        <title>The genome of the king protea, Protea cynaroides.</title>
        <authorList>
            <person name="Chang J."/>
            <person name="Duong T.A."/>
            <person name="Schoeman C."/>
            <person name="Ma X."/>
            <person name="Roodt D."/>
            <person name="Barker N."/>
            <person name="Li Z."/>
            <person name="Van de Peer Y."/>
            <person name="Mizrachi E."/>
        </authorList>
    </citation>
    <scope>NUCLEOTIDE SEQUENCE</scope>
    <source>
        <tissue evidence="1">Young leaves</tissue>
    </source>
</reference>
<evidence type="ECO:0000313" key="2">
    <source>
        <dbReference type="Proteomes" id="UP001141806"/>
    </source>
</evidence>
<accession>A0A9Q0K2Q7</accession>
<dbReference type="Proteomes" id="UP001141806">
    <property type="component" value="Unassembled WGS sequence"/>
</dbReference>
<dbReference type="GO" id="GO:0080030">
    <property type="term" value="F:methyl indole-3-acetate esterase activity"/>
    <property type="evidence" value="ECO:0007669"/>
    <property type="project" value="TreeGrafter"/>
</dbReference>
<dbReference type="EMBL" id="JAMYWD010000010">
    <property type="protein sequence ID" value="KAJ4959328.1"/>
    <property type="molecule type" value="Genomic_DNA"/>
</dbReference>
<dbReference type="SUPFAM" id="SSF53474">
    <property type="entry name" value="alpha/beta-Hydrolases"/>
    <property type="match status" value="1"/>
</dbReference>
<protein>
    <submittedName>
        <fullName evidence="1">Uncharacterized protein</fullName>
    </submittedName>
</protein>
<dbReference type="AlphaFoldDB" id="A0A9Q0K2Q7"/>
<dbReference type="PANTHER" id="PTHR10992">
    <property type="entry name" value="METHYLESTERASE FAMILY MEMBER"/>
    <property type="match status" value="1"/>
</dbReference>
<keyword evidence="2" id="KW-1185">Reference proteome</keyword>
<sequence>MAIMEEEQQQQMVEKESVSPHFVMMHGVGHGARCWYKNRCLLESSGHKVTCLDLKSAKIDPSDASFILTFNHYNQPLLDFIFSLPPHHQVIFTKSSSSSQFFNFHSFFK</sequence>
<dbReference type="GO" id="GO:0009696">
    <property type="term" value="P:salicylic acid metabolic process"/>
    <property type="evidence" value="ECO:0007669"/>
    <property type="project" value="TreeGrafter"/>
</dbReference>
<organism evidence="1 2">
    <name type="scientific">Protea cynaroides</name>
    <dbReference type="NCBI Taxonomy" id="273540"/>
    <lineage>
        <taxon>Eukaryota</taxon>
        <taxon>Viridiplantae</taxon>
        <taxon>Streptophyta</taxon>
        <taxon>Embryophyta</taxon>
        <taxon>Tracheophyta</taxon>
        <taxon>Spermatophyta</taxon>
        <taxon>Magnoliopsida</taxon>
        <taxon>Proteales</taxon>
        <taxon>Proteaceae</taxon>
        <taxon>Protea</taxon>
    </lineage>
</organism>
<evidence type="ECO:0000313" key="1">
    <source>
        <dbReference type="EMBL" id="KAJ4959328.1"/>
    </source>
</evidence>
<dbReference type="GO" id="GO:0080031">
    <property type="term" value="F:methyl salicylate esterase activity"/>
    <property type="evidence" value="ECO:0007669"/>
    <property type="project" value="TreeGrafter"/>
</dbReference>
<dbReference type="PANTHER" id="PTHR10992:SF1032">
    <property type="entry name" value="METHYLESTERASE 17"/>
    <property type="match status" value="1"/>
</dbReference>
<dbReference type="OrthoDB" id="1263307at2759"/>
<proteinExistence type="predicted"/>
<dbReference type="Gene3D" id="3.40.50.1820">
    <property type="entry name" value="alpha/beta hydrolase"/>
    <property type="match status" value="1"/>
</dbReference>
<comment type="caution">
    <text evidence="1">The sequence shown here is derived from an EMBL/GenBank/DDBJ whole genome shotgun (WGS) entry which is preliminary data.</text>
</comment>
<dbReference type="InterPro" id="IPR029058">
    <property type="entry name" value="AB_hydrolase_fold"/>
</dbReference>
<gene>
    <name evidence="1" type="ORF">NE237_026439</name>
</gene>
<dbReference type="InterPro" id="IPR045889">
    <property type="entry name" value="MES/HNL"/>
</dbReference>
<dbReference type="GO" id="GO:0009694">
    <property type="term" value="P:jasmonic acid metabolic process"/>
    <property type="evidence" value="ECO:0007669"/>
    <property type="project" value="TreeGrafter"/>
</dbReference>
<name>A0A9Q0K2Q7_9MAGN</name>